<organism evidence="5">
    <name type="scientific">uncultured Solirubrobacterales bacterium</name>
    <dbReference type="NCBI Taxonomy" id="768556"/>
    <lineage>
        <taxon>Bacteria</taxon>
        <taxon>Bacillati</taxon>
        <taxon>Actinomycetota</taxon>
        <taxon>Thermoleophilia</taxon>
        <taxon>Solirubrobacterales</taxon>
        <taxon>environmental samples</taxon>
    </lineage>
</organism>
<dbReference type="PANTHER" id="PTHR47245">
    <property type="entry name" value="PEPTIDYLPROLYL ISOMERASE"/>
    <property type="match status" value="1"/>
</dbReference>
<keyword evidence="3" id="KW-0732">Signal</keyword>
<dbReference type="InterPro" id="IPR050245">
    <property type="entry name" value="PrsA_foldase"/>
</dbReference>
<name>A0A6J4S4D1_9ACTN</name>
<keyword evidence="1" id="KW-0413">Isomerase</keyword>
<feature type="compositionally biased region" description="Low complexity" evidence="2">
    <location>
        <begin position="381"/>
        <end position="403"/>
    </location>
</feature>
<feature type="region of interest" description="Disordered" evidence="2">
    <location>
        <begin position="368"/>
        <end position="421"/>
    </location>
</feature>
<dbReference type="SUPFAM" id="SSF109998">
    <property type="entry name" value="Triger factor/SurA peptide-binding domain-like"/>
    <property type="match status" value="1"/>
</dbReference>
<dbReference type="InterPro" id="IPR046357">
    <property type="entry name" value="PPIase_dom_sf"/>
</dbReference>
<dbReference type="Gene3D" id="3.10.50.40">
    <property type="match status" value="1"/>
</dbReference>
<feature type="domain" description="PpiC" evidence="4">
    <location>
        <begin position="224"/>
        <end position="314"/>
    </location>
</feature>
<dbReference type="PANTHER" id="PTHR47245:SF2">
    <property type="entry name" value="PEPTIDYL-PROLYL CIS-TRANS ISOMERASE HP_0175-RELATED"/>
    <property type="match status" value="1"/>
</dbReference>
<dbReference type="SUPFAM" id="SSF54534">
    <property type="entry name" value="FKBP-like"/>
    <property type="match status" value="1"/>
</dbReference>
<keyword evidence="1" id="KW-0697">Rotamase</keyword>
<feature type="chain" id="PRO_5038940418" description="PpiC domain-containing protein" evidence="3">
    <location>
        <begin position="31"/>
        <end position="421"/>
    </location>
</feature>
<dbReference type="EMBL" id="CADCVU010000035">
    <property type="protein sequence ID" value="CAA9484952.1"/>
    <property type="molecule type" value="Genomic_DNA"/>
</dbReference>
<dbReference type="InterPro" id="IPR000297">
    <property type="entry name" value="PPIase_PpiC"/>
</dbReference>
<evidence type="ECO:0000259" key="4">
    <source>
        <dbReference type="PROSITE" id="PS50198"/>
    </source>
</evidence>
<dbReference type="PROSITE" id="PS51257">
    <property type="entry name" value="PROKAR_LIPOPROTEIN"/>
    <property type="match status" value="1"/>
</dbReference>
<proteinExistence type="predicted"/>
<dbReference type="AlphaFoldDB" id="A0A6J4S4D1"/>
<feature type="signal peptide" evidence="3">
    <location>
        <begin position="1"/>
        <end position="30"/>
    </location>
</feature>
<evidence type="ECO:0000256" key="2">
    <source>
        <dbReference type="SAM" id="MobiDB-lite"/>
    </source>
</evidence>
<dbReference type="PROSITE" id="PS50198">
    <property type="entry name" value="PPIC_PPIASE_2"/>
    <property type="match status" value="1"/>
</dbReference>
<dbReference type="GO" id="GO:0003755">
    <property type="term" value="F:peptidyl-prolyl cis-trans isomerase activity"/>
    <property type="evidence" value="ECO:0007669"/>
    <property type="project" value="UniProtKB-KW"/>
</dbReference>
<evidence type="ECO:0000256" key="1">
    <source>
        <dbReference type="PROSITE-ProRule" id="PRU00278"/>
    </source>
</evidence>
<evidence type="ECO:0000256" key="3">
    <source>
        <dbReference type="SAM" id="SignalP"/>
    </source>
</evidence>
<reference evidence="5" key="1">
    <citation type="submission" date="2020-02" db="EMBL/GenBank/DDBJ databases">
        <authorList>
            <person name="Meier V. D."/>
        </authorList>
    </citation>
    <scope>NUCLEOTIDE SEQUENCE</scope>
    <source>
        <strain evidence="5">AVDCRST_MAG45</strain>
    </source>
</reference>
<dbReference type="Pfam" id="PF13624">
    <property type="entry name" value="SurA_N_3"/>
    <property type="match status" value="1"/>
</dbReference>
<dbReference type="Pfam" id="PF13145">
    <property type="entry name" value="Rotamase_2"/>
    <property type="match status" value="1"/>
</dbReference>
<evidence type="ECO:0000313" key="5">
    <source>
        <dbReference type="EMBL" id="CAA9484952.1"/>
    </source>
</evidence>
<dbReference type="InterPro" id="IPR027304">
    <property type="entry name" value="Trigger_fact/SurA_dom_sf"/>
</dbReference>
<protein>
    <recommendedName>
        <fullName evidence="4">PpiC domain-containing protein</fullName>
    </recommendedName>
</protein>
<dbReference type="Gene3D" id="1.10.4030.10">
    <property type="entry name" value="Porin chaperone SurA, peptide-binding domain"/>
    <property type="match status" value="1"/>
</dbReference>
<accession>A0A6J4S4D1</accession>
<gene>
    <name evidence="5" type="ORF">AVDCRST_MAG45-390</name>
</gene>
<sequence length="421" mass="45476">MLNDTKLPSLRVLRSRFAAAPALLAALALAGCGNSVPSDGVANVDGEVIERQEFDHWLSAAALSQQAQPGAAPMQVALPDPPEFRKCAAAKLKQPQPPGTPKANEGQARELCKQEYTALRDQVMQFLVSSRWIEAEASDRDLEATDEEVDKMFNDQKRQSFPSDREYQQFLKASGQTEEDLKYRVKLDVLSNKVREAIIKGKADVSDAEVRAFYDKNKGQFGQPERRDLSVVLTEKEADARKARQELEGGASFADVAKKYSIDEASKGQGGKLTGVAKGQQERALDDAVFKAKQGELVGPIKTSFGFSVFEVGKVTPGNQQSFEQSRETIRAQLRSTKEQNALNAFVEDFQKEFKAKTDCAKGFTIAQCKNGGKLPSPTDPAAQGGVPQQGVPQQGAPQQGAPQQGGQGAPPTQGAPPSGP</sequence>